<gene>
    <name evidence="4" type="ORF">AC244_07235</name>
</gene>
<comment type="caution">
    <text evidence="4">The sequence shown here is derived from an EMBL/GenBank/DDBJ whole genome shotgun (WGS) entry which is preliminary data.</text>
</comment>
<feature type="domain" description="HTH tetR-type" evidence="3">
    <location>
        <begin position="12"/>
        <end position="72"/>
    </location>
</feature>
<dbReference type="PATRIC" id="fig|106592.7.peg.3093"/>
<proteinExistence type="predicted"/>
<dbReference type="SUPFAM" id="SSF48498">
    <property type="entry name" value="Tetracyclin repressor-like, C-terminal domain"/>
    <property type="match status" value="1"/>
</dbReference>
<sequence length="186" mass="20474">MTEAHRRKKQPEQVRQQLLEVAARLSHEQGVAGITLDAVSHAAGVSKGGLLHHFPNKSALLDGLFDDLVARFDAAIEAAMADDPVAQGRFTRAYVDVCSKLDPEADVPGWRMLTIALIAEPNLKIRWREWVNRRAKEFAETDGSPNCVLARFAADGLWLADLMQSHELDAEARVALADNLKALSAR</sequence>
<evidence type="ECO:0000259" key="3">
    <source>
        <dbReference type="PROSITE" id="PS50977"/>
    </source>
</evidence>
<dbReference type="InterPro" id="IPR050109">
    <property type="entry name" value="HTH-type_TetR-like_transc_reg"/>
</dbReference>
<dbReference type="InterPro" id="IPR041479">
    <property type="entry name" value="TetR_CgmR_C"/>
</dbReference>
<dbReference type="GO" id="GO:0000976">
    <property type="term" value="F:transcription cis-regulatory region binding"/>
    <property type="evidence" value="ECO:0007669"/>
    <property type="project" value="TreeGrafter"/>
</dbReference>
<dbReference type="EMBL" id="LGAP01000002">
    <property type="protein sequence ID" value="KOF21487.1"/>
    <property type="molecule type" value="Genomic_DNA"/>
</dbReference>
<dbReference type="Gene3D" id="1.10.357.10">
    <property type="entry name" value="Tetracycline Repressor, domain 2"/>
    <property type="match status" value="1"/>
</dbReference>
<name>A0A0L8C3G1_ENSAD</name>
<dbReference type="SUPFAM" id="SSF46689">
    <property type="entry name" value="Homeodomain-like"/>
    <property type="match status" value="1"/>
</dbReference>
<dbReference type="Proteomes" id="UP000037425">
    <property type="component" value="Unassembled WGS sequence"/>
</dbReference>
<feature type="DNA-binding region" description="H-T-H motif" evidence="2">
    <location>
        <begin position="35"/>
        <end position="54"/>
    </location>
</feature>
<dbReference type="InterPro" id="IPR009057">
    <property type="entry name" value="Homeodomain-like_sf"/>
</dbReference>
<dbReference type="AlphaFoldDB" id="A0A0L8C3G1"/>
<accession>A0A0L8C3G1</accession>
<evidence type="ECO:0000313" key="4">
    <source>
        <dbReference type="EMBL" id="KOF21487.1"/>
    </source>
</evidence>
<dbReference type="RefSeq" id="WP_053248097.1">
    <property type="nucleotide sequence ID" value="NZ_LGAP01000002.1"/>
</dbReference>
<dbReference type="PANTHER" id="PTHR30055">
    <property type="entry name" value="HTH-TYPE TRANSCRIPTIONAL REGULATOR RUTR"/>
    <property type="match status" value="1"/>
</dbReference>
<reference evidence="5" key="1">
    <citation type="submission" date="2015-07" db="EMBL/GenBank/DDBJ databases">
        <title>Whole genome sequence of an Ensifer adhaerens strain isolated from a cave pool in the Wind Cave National Park.</title>
        <authorList>
            <person name="Eng W.W.H."/>
            <person name="Gan H.M."/>
            <person name="Barton H.A."/>
            <person name="Savka M.A."/>
        </authorList>
    </citation>
    <scope>NUCLEOTIDE SEQUENCE [LARGE SCALE GENOMIC DNA]</scope>
    <source>
        <strain evidence="5">SD006</strain>
    </source>
</reference>
<organism evidence="4 5">
    <name type="scientific">Ensifer adhaerens</name>
    <name type="common">Sinorhizobium morelense</name>
    <dbReference type="NCBI Taxonomy" id="106592"/>
    <lineage>
        <taxon>Bacteria</taxon>
        <taxon>Pseudomonadati</taxon>
        <taxon>Pseudomonadota</taxon>
        <taxon>Alphaproteobacteria</taxon>
        <taxon>Hyphomicrobiales</taxon>
        <taxon>Rhizobiaceae</taxon>
        <taxon>Sinorhizobium/Ensifer group</taxon>
        <taxon>Ensifer</taxon>
    </lineage>
</organism>
<dbReference type="Pfam" id="PF17937">
    <property type="entry name" value="TetR_C_28"/>
    <property type="match status" value="1"/>
</dbReference>
<keyword evidence="1 2" id="KW-0238">DNA-binding</keyword>
<evidence type="ECO:0000313" key="5">
    <source>
        <dbReference type="Proteomes" id="UP000037425"/>
    </source>
</evidence>
<dbReference type="InterPro" id="IPR036271">
    <property type="entry name" value="Tet_transcr_reg_TetR-rel_C_sf"/>
</dbReference>
<protein>
    <submittedName>
        <fullName evidence="4">TetR family transcriptional regulator</fullName>
    </submittedName>
</protein>
<dbReference type="Pfam" id="PF00440">
    <property type="entry name" value="TetR_N"/>
    <property type="match status" value="1"/>
</dbReference>
<evidence type="ECO:0000256" key="1">
    <source>
        <dbReference type="ARBA" id="ARBA00023125"/>
    </source>
</evidence>
<dbReference type="GO" id="GO:0003700">
    <property type="term" value="F:DNA-binding transcription factor activity"/>
    <property type="evidence" value="ECO:0007669"/>
    <property type="project" value="TreeGrafter"/>
</dbReference>
<dbReference type="OrthoDB" id="9809772at2"/>
<dbReference type="PROSITE" id="PS50977">
    <property type="entry name" value="HTH_TETR_2"/>
    <property type="match status" value="1"/>
</dbReference>
<dbReference type="PANTHER" id="PTHR30055:SF148">
    <property type="entry name" value="TETR-FAMILY TRANSCRIPTIONAL REGULATOR"/>
    <property type="match status" value="1"/>
</dbReference>
<dbReference type="InterPro" id="IPR001647">
    <property type="entry name" value="HTH_TetR"/>
</dbReference>
<evidence type="ECO:0000256" key="2">
    <source>
        <dbReference type="PROSITE-ProRule" id="PRU00335"/>
    </source>
</evidence>
<dbReference type="PRINTS" id="PR00455">
    <property type="entry name" value="HTHTETR"/>
</dbReference>